<organism evidence="2 3">
    <name type="scientific">Candidatus Shapirobacteria bacterium CG07_land_8_20_14_0_80_39_18</name>
    <dbReference type="NCBI Taxonomy" id="1974882"/>
    <lineage>
        <taxon>Bacteria</taxon>
        <taxon>Candidatus Shapironibacteriota</taxon>
    </lineage>
</organism>
<sequence length="40" mass="4525">MAKFVHLHVHSEYSLLDGLPKIADLVKYVKELDMEAVALT</sequence>
<evidence type="ECO:0000313" key="2">
    <source>
        <dbReference type="EMBL" id="PIU35448.1"/>
    </source>
</evidence>
<protein>
    <recommendedName>
        <fullName evidence="1">PHP domain-containing protein</fullName>
    </recommendedName>
</protein>
<dbReference type="InterPro" id="IPR016195">
    <property type="entry name" value="Pol/histidinol_Pase-like"/>
</dbReference>
<evidence type="ECO:0000313" key="3">
    <source>
        <dbReference type="Proteomes" id="UP000229502"/>
    </source>
</evidence>
<feature type="domain" description="PHP" evidence="1">
    <location>
        <begin position="6"/>
        <end position="40"/>
    </location>
</feature>
<evidence type="ECO:0000259" key="1">
    <source>
        <dbReference type="Pfam" id="PF02811"/>
    </source>
</evidence>
<proteinExistence type="predicted"/>
<comment type="caution">
    <text evidence="2">The sequence shown here is derived from an EMBL/GenBank/DDBJ whole genome shotgun (WGS) entry which is preliminary data.</text>
</comment>
<dbReference type="EMBL" id="PEWZ01000065">
    <property type="protein sequence ID" value="PIU35448.1"/>
    <property type="molecule type" value="Genomic_DNA"/>
</dbReference>
<dbReference type="AlphaFoldDB" id="A0A2M6YRM9"/>
<dbReference type="GO" id="GO:0006260">
    <property type="term" value="P:DNA replication"/>
    <property type="evidence" value="ECO:0007669"/>
    <property type="project" value="InterPro"/>
</dbReference>
<dbReference type="InterPro" id="IPR004805">
    <property type="entry name" value="DnaE2/DnaE/PolC"/>
</dbReference>
<dbReference type="Pfam" id="PF02811">
    <property type="entry name" value="PHP"/>
    <property type="match status" value="1"/>
</dbReference>
<gene>
    <name evidence="2" type="ORF">COT03_01260</name>
</gene>
<dbReference type="PANTHER" id="PTHR32294">
    <property type="entry name" value="DNA POLYMERASE III SUBUNIT ALPHA"/>
    <property type="match status" value="1"/>
</dbReference>
<feature type="non-terminal residue" evidence="2">
    <location>
        <position position="40"/>
    </location>
</feature>
<name>A0A2M6YRM9_9BACT</name>
<reference evidence="3" key="1">
    <citation type="submission" date="2017-09" db="EMBL/GenBank/DDBJ databases">
        <title>Depth-based differentiation of microbial function through sediment-hosted aquifers and enrichment of novel symbionts in the deep terrestrial subsurface.</title>
        <authorList>
            <person name="Probst A.J."/>
            <person name="Ladd B."/>
            <person name="Jarett J.K."/>
            <person name="Geller-Mcgrath D.E."/>
            <person name="Sieber C.M.K."/>
            <person name="Emerson J.B."/>
            <person name="Anantharaman K."/>
            <person name="Thomas B.C."/>
            <person name="Malmstrom R."/>
            <person name="Stieglmeier M."/>
            <person name="Klingl A."/>
            <person name="Woyke T."/>
            <person name="Ryan C.M."/>
            <person name="Banfield J.F."/>
        </authorList>
    </citation>
    <scope>NUCLEOTIDE SEQUENCE [LARGE SCALE GENOMIC DNA]</scope>
</reference>
<dbReference type="Proteomes" id="UP000229502">
    <property type="component" value="Unassembled WGS sequence"/>
</dbReference>
<dbReference type="Gene3D" id="3.20.20.140">
    <property type="entry name" value="Metal-dependent hydrolases"/>
    <property type="match status" value="1"/>
</dbReference>
<accession>A0A2M6YRM9</accession>
<dbReference type="GO" id="GO:0008408">
    <property type="term" value="F:3'-5' exonuclease activity"/>
    <property type="evidence" value="ECO:0007669"/>
    <property type="project" value="InterPro"/>
</dbReference>
<dbReference type="PANTHER" id="PTHR32294:SF0">
    <property type="entry name" value="DNA POLYMERASE III SUBUNIT ALPHA"/>
    <property type="match status" value="1"/>
</dbReference>
<dbReference type="SUPFAM" id="SSF89550">
    <property type="entry name" value="PHP domain-like"/>
    <property type="match status" value="1"/>
</dbReference>
<dbReference type="InterPro" id="IPR004013">
    <property type="entry name" value="PHP_dom"/>
</dbReference>